<sequence>MHDCKVWMHASSSRGEATLISQSIKLKPMISMFIHVVGYTEVDTGKKLSHSQREFIARHHDIVPLLRSVDTAWHILSLSIITTTSFTSTHGTVPLYTEHAVITIASMLSRKDMETIPISFNPSWKNAPSLSGRLLFDLQKHVQEAVLNKLGRPTTSLTDIARAKSWKRYTEGYYVGKHVNPELQNEVTSYRREGPIPAVGWP</sequence>
<evidence type="ECO:0000313" key="2">
    <source>
        <dbReference type="Proteomes" id="UP001218188"/>
    </source>
</evidence>
<organism evidence="1 2">
    <name type="scientific">Mycena alexandri</name>
    <dbReference type="NCBI Taxonomy" id="1745969"/>
    <lineage>
        <taxon>Eukaryota</taxon>
        <taxon>Fungi</taxon>
        <taxon>Dikarya</taxon>
        <taxon>Basidiomycota</taxon>
        <taxon>Agaricomycotina</taxon>
        <taxon>Agaricomycetes</taxon>
        <taxon>Agaricomycetidae</taxon>
        <taxon>Agaricales</taxon>
        <taxon>Marasmiineae</taxon>
        <taxon>Mycenaceae</taxon>
        <taxon>Mycena</taxon>
    </lineage>
</organism>
<proteinExistence type="predicted"/>
<dbReference type="EMBL" id="JARJCM010000204">
    <property type="protein sequence ID" value="KAJ7022727.1"/>
    <property type="molecule type" value="Genomic_DNA"/>
</dbReference>
<name>A0AAD6S8S9_9AGAR</name>
<comment type="caution">
    <text evidence="1">The sequence shown here is derived from an EMBL/GenBank/DDBJ whole genome shotgun (WGS) entry which is preliminary data.</text>
</comment>
<keyword evidence="2" id="KW-1185">Reference proteome</keyword>
<reference evidence="1" key="1">
    <citation type="submission" date="2023-03" db="EMBL/GenBank/DDBJ databases">
        <title>Massive genome expansion in bonnet fungi (Mycena s.s.) driven by repeated elements and novel gene families across ecological guilds.</title>
        <authorList>
            <consortium name="Lawrence Berkeley National Laboratory"/>
            <person name="Harder C.B."/>
            <person name="Miyauchi S."/>
            <person name="Viragh M."/>
            <person name="Kuo A."/>
            <person name="Thoen E."/>
            <person name="Andreopoulos B."/>
            <person name="Lu D."/>
            <person name="Skrede I."/>
            <person name="Drula E."/>
            <person name="Henrissat B."/>
            <person name="Morin E."/>
            <person name="Kohler A."/>
            <person name="Barry K."/>
            <person name="LaButti K."/>
            <person name="Morin E."/>
            <person name="Salamov A."/>
            <person name="Lipzen A."/>
            <person name="Mereny Z."/>
            <person name="Hegedus B."/>
            <person name="Baldrian P."/>
            <person name="Stursova M."/>
            <person name="Weitz H."/>
            <person name="Taylor A."/>
            <person name="Grigoriev I.V."/>
            <person name="Nagy L.G."/>
            <person name="Martin F."/>
            <person name="Kauserud H."/>
        </authorList>
    </citation>
    <scope>NUCLEOTIDE SEQUENCE</scope>
    <source>
        <strain evidence="1">CBHHK200</strain>
    </source>
</reference>
<evidence type="ECO:0000313" key="1">
    <source>
        <dbReference type="EMBL" id="KAJ7022727.1"/>
    </source>
</evidence>
<gene>
    <name evidence="1" type="ORF">C8F04DRAFT_1272312</name>
</gene>
<accession>A0AAD6S8S9</accession>
<dbReference type="AlphaFoldDB" id="A0AAD6S8S9"/>
<protein>
    <submittedName>
        <fullName evidence="1">Uncharacterized protein</fullName>
    </submittedName>
</protein>
<dbReference type="Proteomes" id="UP001218188">
    <property type="component" value="Unassembled WGS sequence"/>
</dbReference>